<evidence type="ECO:0000256" key="11">
    <source>
        <dbReference type="ARBA" id="ARBA00023012"/>
    </source>
</evidence>
<dbReference type="SMART" id="SM00387">
    <property type="entry name" value="HATPase_c"/>
    <property type="match status" value="1"/>
</dbReference>
<feature type="domain" description="Histidine kinase" evidence="14">
    <location>
        <begin position="327"/>
        <end position="545"/>
    </location>
</feature>
<dbReference type="InterPro" id="IPR004358">
    <property type="entry name" value="Sig_transdc_His_kin-like_C"/>
</dbReference>
<dbReference type="CDD" id="cd16922">
    <property type="entry name" value="HATPase_EvgS-ArcB-TorS-like"/>
    <property type="match status" value="1"/>
</dbReference>
<keyword evidence="13" id="KW-1133">Transmembrane helix</keyword>
<evidence type="ECO:0000259" key="14">
    <source>
        <dbReference type="PROSITE" id="PS50109"/>
    </source>
</evidence>
<comment type="subcellular location">
    <subcellularLocation>
        <location evidence="2">Cell membrane</location>
    </subcellularLocation>
    <subcellularLocation>
        <location evidence="3">Membrane raft</location>
        <topology evidence="3">Multi-pass membrane protein</topology>
    </subcellularLocation>
</comment>
<dbReference type="FunFam" id="1.10.287.130:FF:000001">
    <property type="entry name" value="Two-component sensor histidine kinase"/>
    <property type="match status" value="1"/>
</dbReference>
<dbReference type="GO" id="GO:0000155">
    <property type="term" value="F:phosphorelay sensor kinase activity"/>
    <property type="evidence" value="ECO:0007669"/>
    <property type="project" value="InterPro"/>
</dbReference>
<dbReference type="PANTHER" id="PTHR43711">
    <property type="entry name" value="TWO-COMPONENT HISTIDINE KINASE"/>
    <property type="match status" value="1"/>
</dbReference>
<keyword evidence="11" id="KW-0902">Two-component regulatory system</keyword>
<evidence type="ECO:0000256" key="10">
    <source>
        <dbReference type="ARBA" id="ARBA00022840"/>
    </source>
</evidence>
<keyword evidence="5" id="KW-1003">Cell membrane</keyword>
<comment type="caution">
    <text evidence="15">The sequence shown here is derived from an EMBL/GenBank/DDBJ whole genome shotgun (WGS) entry which is preliminary data.</text>
</comment>
<evidence type="ECO:0000256" key="7">
    <source>
        <dbReference type="ARBA" id="ARBA00022679"/>
    </source>
</evidence>
<feature type="transmembrane region" description="Helical" evidence="13">
    <location>
        <begin position="48"/>
        <end position="67"/>
    </location>
</feature>
<keyword evidence="8" id="KW-0547">Nucleotide-binding</keyword>
<dbReference type="InterPro" id="IPR001610">
    <property type="entry name" value="PAC"/>
</dbReference>
<keyword evidence="10" id="KW-0067">ATP-binding</keyword>
<feature type="transmembrane region" description="Helical" evidence="13">
    <location>
        <begin position="161"/>
        <end position="181"/>
    </location>
</feature>
<feature type="transmembrane region" description="Helical" evidence="13">
    <location>
        <begin position="107"/>
        <end position="140"/>
    </location>
</feature>
<dbReference type="GO" id="GO:0005886">
    <property type="term" value="C:plasma membrane"/>
    <property type="evidence" value="ECO:0007669"/>
    <property type="project" value="UniProtKB-SubCell"/>
</dbReference>
<evidence type="ECO:0000256" key="3">
    <source>
        <dbReference type="ARBA" id="ARBA00004314"/>
    </source>
</evidence>
<keyword evidence="16" id="KW-1185">Reference proteome</keyword>
<gene>
    <name evidence="15" type="ORF">GJV18_02200</name>
</gene>
<dbReference type="Gene3D" id="3.30.450.20">
    <property type="entry name" value="PAS domain"/>
    <property type="match status" value="1"/>
</dbReference>
<evidence type="ECO:0000256" key="8">
    <source>
        <dbReference type="ARBA" id="ARBA00022741"/>
    </source>
</evidence>
<keyword evidence="7" id="KW-0808">Transferase</keyword>
<dbReference type="NCBIfam" id="TIGR00229">
    <property type="entry name" value="sensory_box"/>
    <property type="match status" value="1"/>
</dbReference>
<evidence type="ECO:0000256" key="6">
    <source>
        <dbReference type="ARBA" id="ARBA00022553"/>
    </source>
</evidence>
<keyword evidence="13" id="KW-0812">Transmembrane</keyword>
<dbReference type="InterPro" id="IPR003594">
    <property type="entry name" value="HATPase_dom"/>
</dbReference>
<dbReference type="PROSITE" id="PS50109">
    <property type="entry name" value="HIS_KIN"/>
    <property type="match status" value="1"/>
</dbReference>
<dbReference type="Gene3D" id="1.10.287.130">
    <property type="match status" value="1"/>
</dbReference>
<dbReference type="RefSeq" id="WP_160343088.1">
    <property type="nucleotide sequence ID" value="NZ_WKJZ01000001.1"/>
</dbReference>
<dbReference type="Proteomes" id="UP000429555">
    <property type="component" value="Unassembled WGS sequence"/>
</dbReference>
<keyword evidence="12 13" id="KW-0472">Membrane</keyword>
<name>A0A6I4KR14_9PSED</name>
<feature type="transmembrane region" description="Helical" evidence="13">
    <location>
        <begin position="79"/>
        <end position="101"/>
    </location>
</feature>
<protein>
    <recommendedName>
        <fullName evidence="4">histidine kinase</fullName>
        <ecNumber evidence="4">2.7.13.3</ecNumber>
    </recommendedName>
</protein>
<dbReference type="GO" id="GO:0005524">
    <property type="term" value="F:ATP binding"/>
    <property type="evidence" value="ECO:0007669"/>
    <property type="project" value="UniProtKB-KW"/>
</dbReference>
<keyword evidence="9" id="KW-0418">Kinase</keyword>
<dbReference type="Pfam" id="PF00512">
    <property type="entry name" value="HisKA"/>
    <property type="match status" value="1"/>
</dbReference>
<dbReference type="CDD" id="cd00130">
    <property type="entry name" value="PAS"/>
    <property type="match status" value="1"/>
</dbReference>
<dbReference type="InterPro" id="IPR036097">
    <property type="entry name" value="HisK_dim/P_sf"/>
</dbReference>
<dbReference type="Pfam" id="PF02518">
    <property type="entry name" value="HATPase_c"/>
    <property type="match status" value="1"/>
</dbReference>
<dbReference type="EC" id="2.7.13.3" evidence="4"/>
<dbReference type="InterPro" id="IPR050736">
    <property type="entry name" value="Sensor_HK_Regulatory"/>
</dbReference>
<sequence>MQLWVRAGHSQESFEQLSQRVFGNIVLIMALMSLPALLVSLWRASFMGWQPFMVLQLLACLLVWAIVLLRERLSIARRLVILGLVFFLFVTPSTLQLGPVAESRGFLMFLAFLVGLFATPRAVLLLSGLILLWVFAFALLATQQGLPLQIHDYQAYSQQPAVWVVMALVIGLFSACIGYVGSALVQHLKQQAQALQINEARLRGLFELSPIGIALSDVKTGRFLEVNEQLLWDSGYSQEEFLQLDYWQLTPREYEAQELQQLSLLLDQGRFGPYEKELCRKDGSRFPVRVKGLLLKNAQGHRQIWSMVEDISEEQRLARMQREFVSTVSHELRTPLTSINGALGLIGGGVLGELPDKARQMLEIARQNSEQLALLINDLLDMEKLLAGKMDFNLQPMALRPLVEMAVRNNQGYAAQHKVQLKLISQADAQVRVDELRLEQVLNNLLSNAAKFSPSGAQVEVDIQVHEGWVRVSVQDHGCGIAPEFQARVFEKFTQADGSSTRSKGGTGLGLAITRQLLERMDGRIAFDSRVGEGTTFYFELPLCE</sequence>
<evidence type="ECO:0000256" key="12">
    <source>
        <dbReference type="ARBA" id="ARBA00023136"/>
    </source>
</evidence>
<evidence type="ECO:0000256" key="4">
    <source>
        <dbReference type="ARBA" id="ARBA00012438"/>
    </source>
</evidence>
<dbReference type="Pfam" id="PF20969">
    <property type="entry name" value="MASE11"/>
    <property type="match status" value="1"/>
</dbReference>
<dbReference type="SUPFAM" id="SSF55874">
    <property type="entry name" value="ATPase domain of HSP90 chaperone/DNA topoisomerase II/histidine kinase"/>
    <property type="match status" value="1"/>
</dbReference>
<dbReference type="InterPro" id="IPR005467">
    <property type="entry name" value="His_kinase_dom"/>
</dbReference>
<dbReference type="FunFam" id="3.30.565.10:FF:000023">
    <property type="entry name" value="PAS domain-containing sensor histidine kinase"/>
    <property type="match status" value="1"/>
</dbReference>
<dbReference type="SMART" id="SM00086">
    <property type="entry name" value="PAC"/>
    <property type="match status" value="1"/>
</dbReference>
<dbReference type="SUPFAM" id="SSF55785">
    <property type="entry name" value="PYP-like sensor domain (PAS domain)"/>
    <property type="match status" value="1"/>
</dbReference>
<dbReference type="InterPro" id="IPR048437">
    <property type="entry name" value="MASE11"/>
</dbReference>
<evidence type="ECO:0000313" key="15">
    <source>
        <dbReference type="EMBL" id="MVW74118.1"/>
    </source>
</evidence>
<dbReference type="EMBL" id="WKJZ01000001">
    <property type="protein sequence ID" value="MVW74118.1"/>
    <property type="molecule type" value="Genomic_DNA"/>
</dbReference>
<evidence type="ECO:0000256" key="9">
    <source>
        <dbReference type="ARBA" id="ARBA00022777"/>
    </source>
</evidence>
<dbReference type="SMART" id="SM00388">
    <property type="entry name" value="HisKA"/>
    <property type="match status" value="1"/>
</dbReference>
<dbReference type="Pfam" id="PF13426">
    <property type="entry name" value="PAS_9"/>
    <property type="match status" value="1"/>
</dbReference>
<keyword evidence="6" id="KW-0597">Phosphoprotein</keyword>
<dbReference type="SMART" id="SM00091">
    <property type="entry name" value="PAS"/>
    <property type="match status" value="1"/>
</dbReference>
<dbReference type="GO" id="GO:0045121">
    <property type="term" value="C:membrane raft"/>
    <property type="evidence" value="ECO:0007669"/>
    <property type="project" value="UniProtKB-SubCell"/>
</dbReference>
<evidence type="ECO:0000313" key="16">
    <source>
        <dbReference type="Proteomes" id="UP000429555"/>
    </source>
</evidence>
<dbReference type="InterPro" id="IPR036890">
    <property type="entry name" value="HATPase_C_sf"/>
</dbReference>
<evidence type="ECO:0000256" key="1">
    <source>
        <dbReference type="ARBA" id="ARBA00000085"/>
    </source>
</evidence>
<dbReference type="PANTHER" id="PTHR43711:SF30">
    <property type="entry name" value="HISTIDINE KINASE"/>
    <property type="match status" value="1"/>
</dbReference>
<dbReference type="PRINTS" id="PR00344">
    <property type="entry name" value="BCTRLSENSOR"/>
</dbReference>
<dbReference type="InterPro" id="IPR000014">
    <property type="entry name" value="PAS"/>
</dbReference>
<dbReference type="CDD" id="cd00082">
    <property type="entry name" value="HisKA"/>
    <property type="match status" value="1"/>
</dbReference>
<feature type="transmembrane region" description="Helical" evidence="13">
    <location>
        <begin position="21"/>
        <end position="42"/>
    </location>
</feature>
<reference evidence="15 16" key="1">
    <citation type="submission" date="2019-11" db="EMBL/GenBank/DDBJ databases">
        <title>Pseudomonas flavidum sp. nov., isolated from Baiyang Lake.</title>
        <authorList>
            <person name="Zhao Y."/>
        </authorList>
    </citation>
    <scope>NUCLEOTIDE SEQUENCE [LARGE SCALE GENOMIC DNA]</scope>
    <source>
        <strain evidence="16">R-22-3 w-18</strain>
    </source>
</reference>
<proteinExistence type="predicted"/>
<organism evidence="15 16">
    <name type="scientific">Pseudomonas xionganensis</name>
    <dbReference type="NCBI Taxonomy" id="2654845"/>
    <lineage>
        <taxon>Bacteria</taxon>
        <taxon>Pseudomonadati</taxon>
        <taxon>Pseudomonadota</taxon>
        <taxon>Gammaproteobacteria</taxon>
        <taxon>Pseudomonadales</taxon>
        <taxon>Pseudomonadaceae</taxon>
        <taxon>Pseudomonas</taxon>
    </lineage>
</organism>
<dbReference type="AlphaFoldDB" id="A0A6I4KR14"/>
<evidence type="ECO:0000256" key="13">
    <source>
        <dbReference type="SAM" id="Phobius"/>
    </source>
</evidence>
<dbReference type="SUPFAM" id="SSF47384">
    <property type="entry name" value="Homodimeric domain of signal transducing histidine kinase"/>
    <property type="match status" value="1"/>
</dbReference>
<evidence type="ECO:0000256" key="2">
    <source>
        <dbReference type="ARBA" id="ARBA00004236"/>
    </source>
</evidence>
<dbReference type="Gene3D" id="3.30.565.10">
    <property type="entry name" value="Histidine kinase-like ATPase, C-terminal domain"/>
    <property type="match status" value="1"/>
</dbReference>
<evidence type="ECO:0000256" key="5">
    <source>
        <dbReference type="ARBA" id="ARBA00022475"/>
    </source>
</evidence>
<dbReference type="InterPro" id="IPR003661">
    <property type="entry name" value="HisK_dim/P_dom"/>
</dbReference>
<dbReference type="InterPro" id="IPR035965">
    <property type="entry name" value="PAS-like_dom_sf"/>
</dbReference>
<accession>A0A6I4KR14</accession>
<comment type="catalytic activity">
    <reaction evidence="1">
        <text>ATP + protein L-histidine = ADP + protein N-phospho-L-histidine.</text>
        <dbReference type="EC" id="2.7.13.3"/>
    </reaction>
</comment>